<dbReference type="SMART" id="SM00060">
    <property type="entry name" value="FN3"/>
    <property type="match status" value="1"/>
</dbReference>
<evidence type="ECO:0000256" key="1">
    <source>
        <dbReference type="SAM" id="SignalP"/>
    </source>
</evidence>
<evidence type="ECO:0000259" key="2">
    <source>
        <dbReference type="PROSITE" id="PS50853"/>
    </source>
</evidence>
<dbReference type="InterPro" id="IPR036116">
    <property type="entry name" value="FN3_sf"/>
</dbReference>
<organism evidence="3 4">
    <name type="scientific">Jilunia laotingensis</name>
    <dbReference type="NCBI Taxonomy" id="2763675"/>
    <lineage>
        <taxon>Bacteria</taxon>
        <taxon>Pseudomonadati</taxon>
        <taxon>Bacteroidota</taxon>
        <taxon>Bacteroidia</taxon>
        <taxon>Bacteroidales</taxon>
        <taxon>Bacteroidaceae</taxon>
        <taxon>Jilunia</taxon>
    </lineage>
</organism>
<dbReference type="SUPFAM" id="SSF49452">
    <property type="entry name" value="Starch-binding domain-like"/>
    <property type="match status" value="1"/>
</dbReference>
<dbReference type="SUPFAM" id="SSF63825">
    <property type="entry name" value="YWTD domain"/>
    <property type="match status" value="1"/>
</dbReference>
<reference evidence="3" key="1">
    <citation type="submission" date="2020-08" db="EMBL/GenBank/DDBJ databases">
        <title>Genome public.</title>
        <authorList>
            <person name="Liu C."/>
            <person name="Sun Q."/>
        </authorList>
    </citation>
    <scope>NUCLEOTIDE SEQUENCE</scope>
    <source>
        <strain evidence="3">N12</strain>
    </source>
</reference>
<keyword evidence="1" id="KW-0732">Signal</keyword>
<dbReference type="Gene3D" id="2.60.40.10">
    <property type="entry name" value="Immunoglobulins"/>
    <property type="match status" value="1"/>
</dbReference>
<keyword evidence="3" id="KW-0378">Hydrolase</keyword>
<dbReference type="InterPro" id="IPR015943">
    <property type="entry name" value="WD40/YVTN_repeat-like_dom_sf"/>
</dbReference>
<dbReference type="Gene3D" id="2.60.40.1120">
    <property type="entry name" value="Carboxypeptidase-like, regulatory domain"/>
    <property type="match status" value="2"/>
</dbReference>
<dbReference type="Pfam" id="PF13620">
    <property type="entry name" value="CarboxypepD_reg"/>
    <property type="match status" value="2"/>
</dbReference>
<dbReference type="InterPro" id="IPR013783">
    <property type="entry name" value="Ig-like_fold"/>
</dbReference>
<sequence>MRSRLLLLMAGIFFTALLFTENLSAENDPVVTKATVNAYVLSLNDDPGIFLFDLKNPGNLEMKFPLEANEIASAGTYANGKYYAMILTKDQKPIGLFAYDLQTGLRTLVNDMSDAVSFFIDMTYDYTTSSLYALWYDYPNTTLLRVNTEDGSPTLINIYQNKGLYAIAADITGQLYVTSSNGYVYSIDKTNNELVELFSTEIYGSGFQSMDFDLNSGRLYWIIHRYGNPLFYEIDLAQQSIQPMNNFPSGYQMGGLHTAFTNAVSESPAAIDNLSAQYGEDFLSTLKWTNPTLTLAGEALPDLLYAEVYRNDTLVDKLTNVSKGGTSEWTDLSAPNKINKYKIITYTSDGKEGFPAWISSFSGQDVPGNPTNVEVSKLSETSASITWEAPTNGLHDCWFDRETLTYKIVRQPDNTVLAEQLSATTYTDENVTEYSNYTYQIIALNAHGEGGSALSSTVSLGESIHLPFTSTFLTEEDFNLWSVYNRDDTEASWSFGQTYKGEGCATSSSYVTPFTTVDNWLVSPPLYLEKGIRYELSFKAYTAYYNSETFRITLGTAPDPEAQTIIVKDLSVKNYYGESVTIILPEQEEDGNYYLGIQHYAEVSNCMMLQVNNLQLKEQDKGSVNGTITTATGPIANVTITLNGDRTYTGKTDADGKYDIKEVIQGEYVLKASVLGYEEWEENITVTPEVALNKDITLETLPQYKVQGVVNDSKGNPVSGATIILSGYNYYRTSTDGDGAFKFDQVYQSREYKLEIKKNNFESKSNSLIVESDVQYDPVQLVYKNLSPYTIEATMTQEGQDESVVISWNRPVDLTAYAYDNDQPSTPIGYDIGRETHILGAVYREATTLYRIKWYTMSHDEKKPFVHVYIIDLDEQGNPTGEMLFSQKEVPTEDDQWTTFELPERVSAPRGFMIALSGEGNINLAKDDNPEIVGGKTQCYSTNYAFPDGYTYFEDAKWTGALMLRAEGEAIEKEEHPINVTYNLWRLAQEDKDHPDKWTQVVSGTTDRTLKDNSFHALPMNTYLYAVSASYPVDNLVSEKVFSNPVYHQQFTDVTFNINTNSVPEDAEGALIKLDDVRGNHYQITVTDGKASLPHIWKGIYTLTLTQAGFEQQVVSVDLSAESEYELSYTLVQIIAPVSNLDILPTEQKTEWKLMWDLFGNIEDGFESEAYEDFEINPVGNTGWQYIDNDGLETYGFGATTFPNMRAKMAAILFNSNTTEPPLAIHTAHSGDRALAFFAARETEDESGNIVLHTSDDYLISPELNFHKDFTFSFYARSYNDENGLERIRVGYSTTDTQLNSFTYIDKELISVPTEYTKYTYVIPKEAKYVVLNSSSPSAFILLVDDIFIGTDQVTSTEEPGYGTFDGYKVYVDNVCVATTQENNILLTGLTNGDHTASVTKVYKTGESAPLSIDFHVDNPDGINEVNSDFGIYVIPENKLILQGAYKQMKLFTATGTCMMVTDDVLPETDLNHLDKGVYIISVMTVENRNIVRKIVLK</sequence>
<dbReference type="GO" id="GO:0004180">
    <property type="term" value="F:carboxypeptidase activity"/>
    <property type="evidence" value="ECO:0007669"/>
    <property type="project" value="UniProtKB-KW"/>
</dbReference>
<feature type="domain" description="Fibronectin type-III" evidence="2">
    <location>
        <begin position="369"/>
        <end position="463"/>
    </location>
</feature>
<keyword evidence="3" id="KW-0121">Carboxypeptidase</keyword>
<dbReference type="InterPro" id="IPR003961">
    <property type="entry name" value="FN3_dom"/>
</dbReference>
<dbReference type="SUPFAM" id="SSF49464">
    <property type="entry name" value="Carboxypeptidase regulatory domain-like"/>
    <property type="match status" value="1"/>
</dbReference>
<dbReference type="Gene3D" id="2.130.10.10">
    <property type="entry name" value="YVTN repeat-like/Quinoprotein amine dehydrogenase"/>
    <property type="match status" value="1"/>
</dbReference>
<protein>
    <submittedName>
        <fullName evidence="3">Carboxypeptidase regulatory-like domain-containing protein</fullName>
    </submittedName>
</protein>
<proteinExistence type="predicted"/>
<dbReference type="Gene3D" id="2.60.120.200">
    <property type="match status" value="2"/>
</dbReference>
<gene>
    <name evidence="3" type="ORF">H8744_07125</name>
</gene>
<keyword evidence="3" id="KW-0645">Protease</keyword>
<dbReference type="PROSITE" id="PS50853">
    <property type="entry name" value="FN3"/>
    <property type="match status" value="1"/>
</dbReference>
<evidence type="ECO:0000313" key="3">
    <source>
        <dbReference type="EMBL" id="MBC8593030.1"/>
    </source>
</evidence>
<dbReference type="EMBL" id="JACRTF010000001">
    <property type="protein sequence ID" value="MBC8593030.1"/>
    <property type="molecule type" value="Genomic_DNA"/>
</dbReference>
<dbReference type="InterPro" id="IPR008969">
    <property type="entry name" value="CarboxyPept-like_regulatory"/>
</dbReference>
<dbReference type="GO" id="GO:0030246">
    <property type="term" value="F:carbohydrate binding"/>
    <property type="evidence" value="ECO:0007669"/>
    <property type="project" value="InterPro"/>
</dbReference>
<dbReference type="RefSeq" id="WP_262434191.1">
    <property type="nucleotide sequence ID" value="NZ_JACRTF010000001.1"/>
</dbReference>
<name>A0A926F2X5_9BACT</name>
<dbReference type="NCBIfam" id="NF038128">
    <property type="entry name" value="choice_anch_J"/>
    <property type="match status" value="2"/>
</dbReference>
<dbReference type="InterPro" id="IPR013784">
    <property type="entry name" value="Carb-bd-like_fold"/>
</dbReference>
<feature type="signal peptide" evidence="1">
    <location>
        <begin position="1"/>
        <end position="25"/>
    </location>
</feature>
<feature type="chain" id="PRO_5037715677" evidence="1">
    <location>
        <begin position="26"/>
        <end position="1498"/>
    </location>
</feature>
<evidence type="ECO:0000313" key="4">
    <source>
        <dbReference type="Proteomes" id="UP000651085"/>
    </source>
</evidence>
<dbReference type="SUPFAM" id="SSF49265">
    <property type="entry name" value="Fibronectin type III"/>
    <property type="match status" value="1"/>
</dbReference>
<comment type="caution">
    <text evidence="3">The sequence shown here is derived from an EMBL/GenBank/DDBJ whole genome shotgun (WGS) entry which is preliminary data.</text>
</comment>
<dbReference type="CDD" id="cd00063">
    <property type="entry name" value="FN3"/>
    <property type="match status" value="1"/>
</dbReference>
<dbReference type="Proteomes" id="UP000651085">
    <property type="component" value="Unassembled WGS sequence"/>
</dbReference>
<keyword evidence="4" id="KW-1185">Reference proteome</keyword>
<dbReference type="Pfam" id="PF00041">
    <property type="entry name" value="fn3"/>
    <property type="match status" value="1"/>
</dbReference>
<accession>A0A926F2X5</accession>